<evidence type="ECO:0000313" key="8">
    <source>
        <dbReference type="Proteomes" id="UP000236161"/>
    </source>
</evidence>
<evidence type="ECO:0000256" key="4">
    <source>
        <dbReference type="PROSITE-ProRule" id="PRU01343"/>
    </source>
</evidence>
<reference evidence="7 8" key="1">
    <citation type="journal article" date="2017" name="Nature">
        <title>The Apostasia genome and the evolution of orchids.</title>
        <authorList>
            <person name="Zhang G.Q."/>
            <person name="Liu K.W."/>
            <person name="Li Z."/>
            <person name="Lohaus R."/>
            <person name="Hsiao Y.Y."/>
            <person name="Niu S.C."/>
            <person name="Wang J.Y."/>
            <person name="Lin Y.C."/>
            <person name="Xu Q."/>
            <person name="Chen L.J."/>
            <person name="Yoshida K."/>
            <person name="Fujiwara S."/>
            <person name="Wang Z.W."/>
            <person name="Zhang Y.Q."/>
            <person name="Mitsuda N."/>
            <person name="Wang M."/>
            <person name="Liu G.H."/>
            <person name="Pecoraro L."/>
            <person name="Huang H.X."/>
            <person name="Xiao X.J."/>
            <person name="Lin M."/>
            <person name="Wu X.Y."/>
            <person name="Wu W.L."/>
            <person name="Chen Y.Y."/>
            <person name="Chang S.B."/>
            <person name="Sakamoto S."/>
            <person name="Ohme-Takagi M."/>
            <person name="Yagi M."/>
            <person name="Zeng S.J."/>
            <person name="Shen C.Y."/>
            <person name="Yeh C.M."/>
            <person name="Luo Y.B."/>
            <person name="Tsai W.C."/>
            <person name="Van de Peer Y."/>
            <person name="Liu Z.J."/>
        </authorList>
    </citation>
    <scope>NUCLEOTIDE SEQUENCE [LARGE SCALE GENOMIC DNA]</scope>
    <source>
        <strain evidence="8">cv. Shenzhen</strain>
        <tissue evidence="7">Stem</tissue>
    </source>
</reference>
<sequence length="115" mass="13317">MKSSSGASSWNGQSASIRCGCNLECAIYTSRRGENAGRRFYRCPRYSTPLTCQFFRWVDDADHTTVDIKYQLTAIEERQTSRTEEQNKDLKLIRCHIKFLCIVMVIVVILLLFKK</sequence>
<accession>A0A2I0A885</accession>
<dbReference type="Pfam" id="PF06839">
    <property type="entry name" value="Zn_ribbon_GRF"/>
    <property type="match status" value="1"/>
</dbReference>
<evidence type="ECO:0000256" key="2">
    <source>
        <dbReference type="ARBA" id="ARBA00022771"/>
    </source>
</evidence>
<proteinExistence type="predicted"/>
<evidence type="ECO:0000256" key="3">
    <source>
        <dbReference type="ARBA" id="ARBA00022833"/>
    </source>
</evidence>
<keyword evidence="5" id="KW-0472">Membrane</keyword>
<keyword evidence="5" id="KW-0812">Transmembrane</keyword>
<organism evidence="7 8">
    <name type="scientific">Apostasia shenzhenica</name>
    <dbReference type="NCBI Taxonomy" id="1088818"/>
    <lineage>
        <taxon>Eukaryota</taxon>
        <taxon>Viridiplantae</taxon>
        <taxon>Streptophyta</taxon>
        <taxon>Embryophyta</taxon>
        <taxon>Tracheophyta</taxon>
        <taxon>Spermatophyta</taxon>
        <taxon>Magnoliopsida</taxon>
        <taxon>Liliopsida</taxon>
        <taxon>Asparagales</taxon>
        <taxon>Orchidaceae</taxon>
        <taxon>Apostasioideae</taxon>
        <taxon>Apostasia</taxon>
    </lineage>
</organism>
<keyword evidence="8" id="KW-1185">Reference proteome</keyword>
<keyword evidence="2 4" id="KW-0863">Zinc-finger</keyword>
<keyword evidence="1" id="KW-0479">Metal-binding</keyword>
<evidence type="ECO:0000313" key="7">
    <source>
        <dbReference type="EMBL" id="PKA51734.1"/>
    </source>
</evidence>
<dbReference type="InterPro" id="IPR010666">
    <property type="entry name" value="Znf_GRF"/>
</dbReference>
<evidence type="ECO:0000256" key="1">
    <source>
        <dbReference type="ARBA" id="ARBA00022723"/>
    </source>
</evidence>
<dbReference type="PANTHER" id="PTHR33248">
    <property type="entry name" value="ZINC ION-BINDING PROTEIN"/>
    <property type="match status" value="1"/>
</dbReference>
<name>A0A2I0A885_9ASPA</name>
<dbReference type="OrthoDB" id="1281546at2759"/>
<dbReference type="EMBL" id="KZ452013">
    <property type="protein sequence ID" value="PKA51734.1"/>
    <property type="molecule type" value="Genomic_DNA"/>
</dbReference>
<dbReference type="AlphaFoldDB" id="A0A2I0A885"/>
<keyword evidence="5" id="KW-1133">Transmembrane helix</keyword>
<dbReference type="GO" id="GO:0008270">
    <property type="term" value="F:zinc ion binding"/>
    <property type="evidence" value="ECO:0007669"/>
    <property type="project" value="UniProtKB-KW"/>
</dbReference>
<dbReference type="Proteomes" id="UP000236161">
    <property type="component" value="Unassembled WGS sequence"/>
</dbReference>
<keyword evidence="3" id="KW-0862">Zinc</keyword>
<evidence type="ECO:0000259" key="6">
    <source>
        <dbReference type="PROSITE" id="PS51999"/>
    </source>
</evidence>
<gene>
    <name evidence="7" type="ORF">AXF42_Ash003101</name>
</gene>
<protein>
    <recommendedName>
        <fullName evidence="6">GRF-type domain-containing protein</fullName>
    </recommendedName>
</protein>
<feature type="transmembrane region" description="Helical" evidence="5">
    <location>
        <begin position="95"/>
        <end position="113"/>
    </location>
</feature>
<dbReference type="PROSITE" id="PS51999">
    <property type="entry name" value="ZF_GRF"/>
    <property type="match status" value="1"/>
</dbReference>
<feature type="domain" description="GRF-type" evidence="6">
    <location>
        <begin position="19"/>
        <end position="61"/>
    </location>
</feature>
<evidence type="ECO:0000256" key="5">
    <source>
        <dbReference type="SAM" id="Phobius"/>
    </source>
</evidence>